<gene>
    <name evidence="2" type="ORF">AMORRO_LOCUS6348</name>
</gene>
<feature type="domain" description="Restriction endonuclease type IV Mrr" evidence="1">
    <location>
        <begin position="20"/>
        <end position="114"/>
    </location>
</feature>
<dbReference type="GO" id="GO:0004519">
    <property type="term" value="F:endonuclease activity"/>
    <property type="evidence" value="ECO:0007669"/>
    <property type="project" value="InterPro"/>
</dbReference>
<evidence type="ECO:0000313" key="2">
    <source>
        <dbReference type="EMBL" id="CAG8568330.1"/>
    </source>
</evidence>
<dbReference type="AlphaFoldDB" id="A0A9N9BM00"/>
<dbReference type="Pfam" id="PF04471">
    <property type="entry name" value="Mrr_cat"/>
    <property type="match status" value="1"/>
</dbReference>
<keyword evidence="3" id="KW-1185">Reference proteome</keyword>
<dbReference type="EMBL" id="CAJVPV010004185">
    <property type="protein sequence ID" value="CAG8568330.1"/>
    <property type="molecule type" value="Genomic_DNA"/>
</dbReference>
<dbReference type="GO" id="GO:0006302">
    <property type="term" value="P:double-strand break repair"/>
    <property type="evidence" value="ECO:0007669"/>
    <property type="project" value="UniProtKB-ARBA"/>
</dbReference>
<accession>A0A9N9BM00</accession>
<proteinExistence type="predicted"/>
<reference evidence="2" key="1">
    <citation type="submission" date="2021-06" db="EMBL/GenBank/DDBJ databases">
        <authorList>
            <person name="Kallberg Y."/>
            <person name="Tangrot J."/>
            <person name="Rosling A."/>
        </authorList>
    </citation>
    <scope>NUCLEOTIDE SEQUENCE</scope>
    <source>
        <strain evidence="2">CL551</strain>
    </source>
</reference>
<comment type="caution">
    <text evidence="2">The sequence shown here is derived from an EMBL/GenBank/DDBJ whole genome shotgun (WGS) entry which is preliminary data.</text>
</comment>
<dbReference type="GO" id="GO:0003677">
    <property type="term" value="F:DNA binding"/>
    <property type="evidence" value="ECO:0007669"/>
    <property type="project" value="InterPro"/>
</dbReference>
<protein>
    <submittedName>
        <fullName evidence="2">11143_t:CDS:1</fullName>
    </submittedName>
</protein>
<name>A0A9N9BM00_9GLOM</name>
<organism evidence="2 3">
    <name type="scientific">Acaulospora morrowiae</name>
    <dbReference type="NCBI Taxonomy" id="94023"/>
    <lineage>
        <taxon>Eukaryota</taxon>
        <taxon>Fungi</taxon>
        <taxon>Fungi incertae sedis</taxon>
        <taxon>Mucoromycota</taxon>
        <taxon>Glomeromycotina</taxon>
        <taxon>Glomeromycetes</taxon>
        <taxon>Diversisporales</taxon>
        <taxon>Acaulosporaceae</taxon>
        <taxon>Acaulospora</taxon>
    </lineage>
</organism>
<dbReference type="OrthoDB" id="2431093at2759"/>
<dbReference type="GO" id="GO:0009307">
    <property type="term" value="P:DNA restriction-modification system"/>
    <property type="evidence" value="ECO:0007669"/>
    <property type="project" value="InterPro"/>
</dbReference>
<evidence type="ECO:0000313" key="3">
    <source>
        <dbReference type="Proteomes" id="UP000789342"/>
    </source>
</evidence>
<dbReference type="SUPFAM" id="SSF52980">
    <property type="entry name" value="Restriction endonuclease-like"/>
    <property type="match status" value="1"/>
</dbReference>
<dbReference type="InterPro" id="IPR007560">
    <property type="entry name" value="Restrct_endonuc_IV_Mrr"/>
</dbReference>
<evidence type="ECO:0000259" key="1">
    <source>
        <dbReference type="Pfam" id="PF04471"/>
    </source>
</evidence>
<dbReference type="InterPro" id="IPR011335">
    <property type="entry name" value="Restrct_endonuc-II-like"/>
</dbReference>
<sequence length="250" mass="28788">MQVQEFVRIKGELSVTLGRRFELFCAELLVEYFEELGVGITHVGGPSDKGRDIIIEVCGYRGVIQCKAYFCQNIERRHIDEFRKVVKDGCFDFGVFVGVSERRISVSAYSSAARSECDTIVTTYRNMCRDIKNLIAGRLKQKYRVLENRLGLEQLAKESENRFAKLEQKQTQIITNEQEVSLAKNISSLIEDQSNKDNDITLNLMYKHNSTQTQRSNFKFLTDFELSITSLPQDIIDDNLAKTQDFIERI</sequence>
<dbReference type="Proteomes" id="UP000789342">
    <property type="component" value="Unassembled WGS sequence"/>
</dbReference>